<dbReference type="EMBL" id="MLIS01000001">
    <property type="protein sequence ID" value="OHU80524.1"/>
    <property type="molecule type" value="Genomic_DNA"/>
</dbReference>
<protein>
    <submittedName>
        <fullName evidence="2">Uncharacterized protein</fullName>
    </submittedName>
</protein>
<accession>A0A1S1M5Z6</accession>
<evidence type="ECO:0000313" key="2">
    <source>
        <dbReference type="EMBL" id="OHU80524.1"/>
    </source>
</evidence>
<dbReference type="AlphaFoldDB" id="A0A1S1M5Z6"/>
<organism evidence="2 3">
    <name type="scientific">Mycobacteroides chelonae</name>
    <name type="common">Mycobacterium chelonae</name>
    <dbReference type="NCBI Taxonomy" id="1774"/>
    <lineage>
        <taxon>Bacteria</taxon>
        <taxon>Bacillati</taxon>
        <taxon>Actinomycetota</taxon>
        <taxon>Actinomycetes</taxon>
        <taxon>Mycobacteriales</taxon>
        <taxon>Mycobacteriaceae</taxon>
        <taxon>Mycobacteroides</taxon>
    </lineage>
</organism>
<dbReference type="Proteomes" id="UP000179441">
    <property type="component" value="Unassembled WGS sequence"/>
</dbReference>
<reference evidence="2 3" key="1">
    <citation type="submission" date="2016-10" db="EMBL/GenBank/DDBJ databases">
        <title>Evaluation of Human, Veterinary and Environmental Mycobacterium chelonae Isolates by Core Genome Phylogenomic Analysis, Targeted Gene Comparison, and Anti-microbial Susceptibility Patterns: A Tale of Mistaken Identities.</title>
        <authorList>
            <person name="Fogelson S.B."/>
            <person name="Camus A.C."/>
            <person name="Lorenz W."/>
            <person name="Vasireddy R."/>
            <person name="Vasireddy S."/>
            <person name="Smith T."/>
            <person name="Brown-Elliott B.A."/>
            <person name="Wallace R.J.Jr."/>
            <person name="Hasan N.A."/>
            <person name="Reischl U."/>
            <person name="Sanchez S."/>
        </authorList>
    </citation>
    <scope>NUCLEOTIDE SEQUENCE [LARGE SCALE GENOMIC DNA]</scope>
    <source>
        <strain evidence="2 3">15518</strain>
    </source>
</reference>
<name>A0A1S1M5Z6_MYCCH</name>
<feature type="compositionally biased region" description="Basic and acidic residues" evidence="1">
    <location>
        <begin position="84"/>
        <end position="94"/>
    </location>
</feature>
<gene>
    <name evidence="2" type="ORF">BKG84_06035</name>
</gene>
<evidence type="ECO:0000313" key="3">
    <source>
        <dbReference type="Proteomes" id="UP000179441"/>
    </source>
</evidence>
<sequence>MAEAALIAARLAAASQCFPLPHSDVDGRAVCDSTVYVEAEGKSIAITVTDYDGSKREYRADVRLVATSTPEMRTLPAESGVRAPGRERSEQPNR</sequence>
<feature type="region of interest" description="Disordered" evidence="1">
    <location>
        <begin position="69"/>
        <end position="94"/>
    </location>
</feature>
<comment type="caution">
    <text evidence="2">The sequence shown here is derived from an EMBL/GenBank/DDBJ whole genome shotgun (WGS) entry which is preliminary data.</text>
</comment>
<proteinExistence type="predicted"/>
<dbReference type="RefSeq" id="WP_070951425.1">
    <property type="nucleotide sequence ID" value="NZ_CP050145.1"/>
</dbReference>
<keyword evidence="3" id="KW-1185">Reference proteome</keyword>
<evidence type="ECO:0000256" key="1">
    <source>
        <dbReference type="SAM" id="MobiDB-lite"/>
    </source>
</evidence>